<proteinExistence type="predicted"/>
<evidence type="ECO:0000313" key="2">
    <source>
        <dbReference type="Proteomes" id="UP000265520"/>
    </source>
</evidence>
<dbReference type="PANTHER" id="PTHR11439:SF515">
    <property type="entry name" value="GAG-POL POLYPROTEIN"/>
    <property type="match status" value="1"/>
</dbReference>
<protein>
    <submittedName>
        <fullName evidence="1">Copia protein</fullName>
    </submittedName>
</protein>
<keyword evidence="2" id="KW-1185">Reference proteome</keyword>
<accession>A0A392SSM6</accession>
<feature type="non-terminal residue" evidence="1">
    <location>
        <position position="50"/>
    </location>
</feature>
<dbReference type="EMBL" id="LXQA010438801">
    <property type="protein sequence ID" value="MCI51878.1"/>
    <property type="molecule type" value="Genomic_DNA"/>
</dbReference>
<name>A0A392SSM6_9FABA</name>
<dbReference type="PANTHER" id="PTHR11439">
    <property type="entry name" value="GAG-POL-RELATED RETROTRANSPOSON"/>
    <property type="match status" value="1"/>
</dbReference>
<evidence type="ECO:0000313" key="1">
    <source>
        <dbReference type="EMBL" id="MCI51878.1"/>
    </source>
</evidence>
<dbReference type="AlphaFoldDB" id="A0A392SSM6"/>
<dbReference type="Proteomes" id="UP000265520">
    <property type="component" value="Unassembled WGS sequence"/>
</dbReference>
<organism evidence="1 2">
    <name type="scientific">Trifolium medium</name>
    <dbReference type="NCBI Taxonomy" id="97028"/>
    <lineage>
        <taxon>Eukaryota</taxon>
        <taxon>Viridiplantae</taxon>
        <taxon>Streptophyta</taxon>
        <taxon>Embryophyta</taxon>
        <taxon>Tracheophyta</taxon>
        <taxon>Spermatophyta</taxon>
        <taxon>Magnoliopsida</taxon>
        <taxon>eudicotyledons</taxon>
        <taxon>Gunneridae</taxon>
        <taxon>Pentapetalae</taxon>
        <taxon>rosids</taxon>
        <taxon>fabids</taxon>
        <taxon>Fabales</taxon>
        <taxon>Fabaceae</taxon>
        <taxon>Papilionoideae</taxon>
        <taxon>50 kb inversion clade</taxon>
        <taxon>NPAAA clade</taxon>
        <taxon>Hologalegina</taxon>
        <taxon>IRL clade</taxon>
        <taxon>Trifolieae</taxon>
        <taxon>Trifolium</taxon>
    </lineage>
</organism>
<comment type="caution">
    <text evidence="1">The sequence shown here is derived from an EMBL/GenBank/DDBJ whole genome shotgun (WGS) entry which is preliminary data.</text>
</comment>
<sequence>MVDPTMFKQMIGALRYLCNSRPDIYYAVGVISRFMNAPKKSRLIAAKRVL</sequence>
<reference evidence="1 2" key="1">
    <citation type="journal article" date="2018" name="Front. Plant Sci.">
        <title>Red Clover (Trifolium pratense) and Zigzag Clover (T. medium) - A Picture of Genomic Similarities and Differences.</title>
        <authorList>
            <person name="Dluhosova J."/>
            <person name="Istvanek J."/>
            <person name="Nedelnik J."/>
            <person name="Repkova J."/>
        </authorList>
    </citation>
    <scope>NUCLEOTIDE SEQUENCE [LARGE SCALE GENOMIC DNA]</scope>
    <source>
        <strain evidence="2">cv. 10/8</strain>
        <tissue evidence="1">Leaf</tissue>
    </source>
</reference>